<dbReference type="EMBL" id="OY726397">
    <property type="protein sequence ID" value="CAJ1495102.1"/>
    <property type="molecule type" value="Genomic_DNA"/>
</dbReference>
<dbReference type="RefSeq" id="WP_308480638.1">
    <property type="nucleotide sequence ID" value="NZ_OY726397.1"/>
</dbReference>
<dbReference type="Gene3D" id="3.30.2320.10">
    <property type="entry name" value="hypothetical protein PF0899 domain"/>
    <property type="match status" value="1"/>
</dbReference>
<dbReference type="InterPro" id="IPR054612">
    <property type="entry name" value="Phage_capsid-like_C"/>
</dbReference>
<gene>
    <name evidence="3" type="ORF">MU0053_000270</name>
</gene>
<keyword evidence="4" id="KW-1185">Reference proteome</keyword>
<evidence type="ECO:0000313" key="3">
    <source>
        <dbReference type="EMBL" id="CAJ1495102.1"/>
    </source>
</evidence>
<reference evidence="3 4" key="1">
    <citation type="submission" date="2023-08" db="EMBL/GenBank/DDBJ databases">
        <authorList>
            <person name="Folkvardsen B D."/>
            <person name="Norman A."/>
        </authorList>
    </citation>
    <scope>NUCLEOTIDE SEQUENCE [LARGE SCALE GENOMIC DNA]</scope>
    <source>
        <strain evidence="3 4">Mu0053</strain>
    </source>
</reference>
<dbReference type="SUPFAM" id="SSF56563">
    <property type="entry name" value="Major capsid protein gp5"/>
    <property type="match status" value="1"/>
</dbReference>
<sequence length="279" mass="28904">MATHTTPTSPKAWAPDQTAYVPGDVIPDALLLTTSTVVGSIEGDEPAVRVPFVANDGTVGFVAEGATIPDADQDFDEVVVLTGKIATLGKYSYETLQQPEAARLVVESLSRNVIRKANAAYLGNAAIADGPTGLLNIVGITNGGVIGPDLDAVVDAVAGIEAAGGTATHIIAAPDAWASLSKLKRADTSNESLVGAGTVAAERALLSLPVFVTPDMPSHEILVGDRSAIVAAQSLVRLARSEDAYFSADVIGVRLTWRLGWNVMHPDRVAKLSTLELGS</sequence>
<dbReference type="InterPro" id="IPR024455">
    <property type="entry name" value="Phage_capsid"/>
</dbReference>
<evidence type="ECO:0000259" key="2">
    <source>
        <dbReference type="Pfam" id="PF05065"/>
    </source>
</evidence>
<protein>
    <submittedName>
        <fullName evidence="3">Phage major capsid protein</fullName>
    </submittedName>
</protein>
<dbReference type="Gene3D" id="3.30.2400.10">
    <property type="entry name" value="Major capsid protein gp5"/>
    <property type="match status" value="1"/>
</dbReference>
<comment type="subcellular location">
    <subcellularLocation>
        <location evidence="1">Virion</location>
    </subcellularLocation>
</comment>
<accession>A0ABM9L9G9</accession>
<feature type="domain" description="Phage capsid-like C-terminal" evidence="2">
    <location>
        <begin position="46"/>
        <end position="272"/>
    </location>
</feature>
<organism evidence="3 4">
    <name type="scientific">[Mycobacterium] burgundiense</name>
    <dbReference type="NCBI Taxonomy" id="3064286"/>
    <lineage>
        <taxon>Bacteria</taxon>
        <taxon>Bacillati</taxon>
        <taxon>Actinomycetota</taxon>
        <taxon>Actinomycetes</taxon>
        <taxon>Mycobacteriales</taxon>
        <taxon>Mycobacteriaceae</taxon>
        <taxon>Mycolicibacterium</taxon>
    </lineage>
</organism>
<proteinExistence type="predicted"/>
<dbReference type="NCBIfam" id="TIGR01554">
    <property type="entry name" value="major_cap_HK97"/>
    <property type="match status" value="1"/>
</dbReference>
<dbReference type="Pfam" id="PF05065">
    <property type="entry name" value="Phage_capsid"/>
    <property type="match status" value="1"/>
</dbReference>
<evidence type="ECO:0000256" key="1">
    <source>
        <dbReference type="ARBA" id="ARBA00004328"/>
    </source>
</evidence>
<dbReference type="Proteomes" id="UP001190465">
    <property type="component" value="Chromosome"/>
</dbReference>
<name>A0ABM9L9G9_9MYCO</name>
<evidence type="ECO:0000313" key="4">
    <source>
        <dbReference type="Proteomes" id="UP001190465"/>
    </source>
</evidence>